<evidence type="ECO:0000259" key="3">
    <source>
        <dbReference type="PROSITE" id="PS50114"/>
    </source>
</evidence>
<feature type="compositionally biased region" description="Polar residues" evidence="2">
    <location>
        <begin position="217"/>
        <end position="240"/>
    </location>
</feature>
<keyword evidence="1" id="KW-0862">Zinc</keyword>
<reference evidence="4" key="1">
    <citation type="submission" date="2020-05" db="EMBL/GenBank/DDBJ databases">
        <title>Phylogenomic resolution of chytrid fungi.</title>
        <authorList>
            <person name="Stajich J.E."/>
            <person name="Amses K."/>
            <person name="Simmons R."/>
            <person name="Seto K."/>
            <person name="Myers J."/>
            <person name="Bonds A."/>
            <person name="Quandt C.A."/>
            <person name="Barry K."/>
            <person name="Liu P."/>
            <person name="Grigoriev I."/>
            <person name="Longcore J.E."/>
            <person name="James T.Y."/>
        </authorList>
    </citation>
    <scope>NUCLEOTIDE SEQUENCE</scope>
    <source>
        <strain evidence="4">JEL0318</strain>
    </source>
</reference>
<proteinExistence type="predicted"/>
<feature type="compositionally biased region" description="Basic residues" evidence="2">
    <location>
        <begin position="164"/>
        <end position="173"/>
    </location>
</feature>
<dbReference type="GO" id="GO:0006355">
    <property type="term" value="P:regulation of DNA-templated transcription"/>
    <property type="evidence" value="ECO:0007669"/>
    <property type="project" value="InterPro"/>
</dbReference>
<feature type="region of interest" description="Disordered" evidence="2">
    <location>
        <begin position="1"/>
        <end position="34"/>
    </location>
</feature>
<dbReference type="EMBL" id="JADGJD010000292">
    <property type="protein sequence ID" value="KAJ3052462.1"/>
    <property type="molecule type" value="Genomic_DNA"/>
</dbReference>
<name>A0AAD5X5T3_9FUNG</name>
<keyword evidence="1" id="KW-0479">Metal-binding</keyword>
<evidence type="ECO:0000313" key="4">
    <source>
        <dbReference type="EMBL" id="KAJ3052462.1"/>
    </source>
</evidence>
<dbReference type="Pfam" id="PF00320">
    <property type="entry name" value="GATA"/>
    <property type="match status" value="1"/>
</dbReference>
<gene>
    <name evidence="4" type="ORF">HK097_006229</name>
</gene>
<dbReference type="InterPro" id="IPR000679">
    <property type="entry name" value="Znf_GATA"/>
</dbReference>
<feature type="compositionally biased region" description="Acidic residues" evidence="2">
    <location>
        <begin position="128"/>
        <end position="142"/>
    </location>
</feature>
<dbReference type="GO" id="GO:0043565">
    <property type="term" value="F:sequence-specific DNA binding"/>
    <property type="evidence" value="ECO:0007669"/>
    <property type="project" value="InterPro"/>
</dbReference>
<feature type="domain" description="GATA-type" evidence="3">
    <location>
        <begin position="284"/>
        <end position="315"/>
    </location>
</feature>
<sequence length="344" mass="37511">MAAIVESATPAASFRPTTYAPDNNPNGEVANGKTAQETSAVPIPFTSTTNFQPIPQLTPDWLDPEELTVAHILQNLKYSSSETSSHSSLGYDDKSIVMMHASDVEEMVTFDSDDNMSESSDDQSAGDLEIDSDVELDMEGEPLDTKTSNTSSVDFQSLPPIMRRPFRATRLKRKVELDSDDEGAEVDGDAAYKPALKRRPSPKKEGYPGLTKHTTPKRMTNTSSADPSPNRVHNNASSKPGSHHRTSSANSDVSSPALSSPSRSPPPTRISAKAKSSSSPPRHRVCNRCFSDETPMWRHGPPEWPDLCNKCGVKYMRGRISPYSDDRSDLVGHEKEPAPAVGQQ</sequence>
<dbReference type="Gene3D" id="3.30.50.10">
    <property type="entry name" value="Erythroid Transcription Factor GATA-1, subunit A"/>
    <property type="match status" value="1"/>
</dbReference>
<keyword evidence="5" id="KW-1185">Reference proteome</keyword>
<dbReference type="GO" id="GO:0008270">
    <property type="term" value="F:zinc ion binding"/>
    <property type="evidence" value="ECO:0007669"/>
    <property type="project" value="UniProtKB-KW"/>
</dbReference>
<dbReference type="SUPFAM" id="SSF57716">
    <property type="entry name" value="Glucocorticoid receptor-like (DNA-binding domain)"/>
    <property type="match status" value="1"/>
</dbReference>
<dbReference type="AlphaFoldDB" id="A0AAD5X5T3"/>
<feature type="compositionally biased region" description="Acidic residues" evidence="2">
    <location>
        <begin position="112"/>
        <end position="121"/>
    </location>
</feature>
<dbReference type="CDD" id="cd00202">
    <property type="entry name" value="ZnF_GATA"/>
    <property type="match status" value="1"/>
</dbReference>
<protein>
    <recommendedName>
        <fullName evidence="3">GATA-type domain-containing protein</fullName>
    </recommendedName>
</protein>
<dbReference type="InterPro" id="IPR013088">
    <property type="entry name" value="Znf_NHR/GATA"/>
</dbReference>
<feature type="region of interest" description="Disordered" evidence="2">
    <location>
        <begin position="321"/>
        <end position="344"/>
    </location>
</feature>
<feature type="compositionally biased region" description="Low complexity" evidence="2">
    <location>
        <begin position="269"/>
        <end position="280"/>
    </location>
</feature>
<feature type="compositionally biased region" description="Polar residues" evidence="2">
    <location>
        <begin position="145"/>
        <end position="155"/>
    </location>
</feature>
<feature type="region of interest" description="Disordered" evidence="2">
    <location>
        <begin position="112"/>
        <end position="285"/>
    </location>
</feature>
<feature type="compositionally biased region" description="Basic and acidic residues" evidence="2">
    <location>
        <begin position="324"/>
        <end position="337"/>
    </location>
</feature>
<organism evidence="4 5">
    <name type="scientific">Rhizophlyctis rosea</name>
    <dbReference type="NCBI Taxonomy" id="64517"/>
    <lineage>
        <taxon>Eukaryota</taxon>
        <taxon>Fungi</taxon>
        <taxon>Fungi incertae sedis</taxon>
        <taxon>Chytridiomycota</taxon>
        <taxon>Chytridiomycota incertae sedis</taxon>
        <taxon>Chytridiomycetes</taxon>
        <taxon>Rhizophlyctidales</taxon>
        <taxon>Rhizophlyctidaceae</taxon>
        <taxon>Rhizophlyctis</taxon>
    </lineage>
</organism>
<keyword evidence="1" id="KW-0863">Zinc-finger</keyword>
<dbReference type="SMART" id="SM00401">
    <property type="entry name" value="ZnF_GATA"/>
    <property type="match status" value="1"/>
</dbReference>
<feature type="compositionally biased region" description="Low complexity" evidence="2">
    <location>
        <begin position="247"/>
        <end position="262"/>
    </location>
</feature>
<dbReference type="PROSITE" id="PS50114">
    <property type="entry name" value="GATA_ZN_FINGER_2"/>
    <property type="match status" value="1"/>
</dbReference>
<comment type="caution">
    <text evidence="4">The sequence shown here is derived from an EMBL/GenBank/DDBJ whole genome shotgun (WGS) entry which is preliminary data.</text>
</comment>
<dbReference type="Proteomes" id="UP001212841">
    <property type="component" value="Unassembled WGS sequence"/>
</dbReference>
<feature type="compositionally biased region" description="Acidic residues" evidence="2">
    <location>
        <begin position="178"/>
        <end position="188"/>
    </location>
</feature>
<accession>A0AAD5X5T3</accession>
<evidence type="ECO:0000256" key="2">
    <source>
        <dbReference type="SAM" id="MobiDB-lite"/>
    </source>
</evidence>
<evidence type="ECO:0000313" key="5">
    <source>
        <dbReference type="Proteomes" id="UP001212841"/>
    </source>
</evidence>
<evidence type="ECO:0000256" key="1">
    <source>
        <dbReference type="PROSITE-ProRule" id="PRU00094"/>
    </source>
</evidence>